<gene>
    <name evidence="1" type="ORF">Pla8534_08860</name>
</gene>
<keyword evidence="1" id="KW-0969">Cilium</keyword>
<dbReference type="OrthoDB" id="71604at2"/>
<proteinExistence type="predicted"/>
<keyword evidence="1" id="KW-0966">Cell projection</keyword>
<dbReference type="Proteomes" id="UP000317648">
    <property type="component" value="Chromosome"/>
</dbReference>
<dbReference type="AlphaFoldDB" id="A0A518DMN6"/>
<keyword evidence="1" id="KW-0282">Flagellum</keyword>
<dbReference type="InterPro" id="IPR005358">
    <property type="entry name" value="Puta_zinc/iron-chelating_dom"/>
</dbReference>
<evidence type="ECO:0000313" key="2">
    <source>
        <dbReference type="Proteomes" id="UP000317648"/>
    </source>
</evidence>
<dbReference type="RefSeq" id="WP_145049624.1">
    <property type="nucleotide sequence ID" value="NZ_CP036433.1"/>
</dbReference>
<dbReference type="GO" id="GO:0008168">
    <property type="term" value="F:methyltransferase activity"/>
    <property type="evidence" value="ECO:0007669"/>
    <property type="project" value="UniProtKB-KW"/>
</dbReference>
<dbReference type="EMBL" id="CP036433">
    <property type="protein sequence ID" value="QDU93107.1"/>
    <property type="molecule type" value="Genomic_DNA"/>
</dbReference>
<protein>
    <submittedName>
        <fullName evidence="1">Flagellin N-methylase</fullName>
    </submittedName>
</protein>
<sequence length="147" mass="17530">MANANQKPRIKRSELPAGESLCNYCTAKCCRYFALPIETPDTREDFEFIRWYLLHDRASVFTEDDTWYLLVHTVCKHLGDDYRCGIYETRPQICRDYTTDNCEYDDDWTYQRYFETPEQVEEYADAVLCEPNNPRFRSRKPALLPVI</sequence>
<dbReference type="KEGG" id="lcre:Pla8534_08860"/>
<keyword evidence="1" id="KW-0808">Transferase</keyword>
<keyword evidence="2" id="KW-1185">Reference proteome</keyword>
<dbReference type="Pfam" id="PF03692">
    <property type="entry name" value="CxxCxxCC"/>
    <property type="match status" value="1"/>
</dbReference>
<dbReference type="GO" id="GO:0032259">
    <property type="term" value="P:methylation"/>
    <property type="evidence" value="ECO:0007669"/>
    <property type="project" value="UniProtKB-KW"/>
</dbReference>
<reference evidence="1 2" key="1">
    <citation type="submission" date="2019-02" db="EMBL/GenBank/DDBJ databases">
        <title>Deep-cultivation of Planctomycetes and their phenomic and genomic characterization uncovers novel biology.</title>
        <authorList>
            <person name="Wiegand S."/>
            <person name="Jogler M."/>
            <person name="Boedeker C."/>
            <person name="Pinto D."/>
            <person name="Vollmers J."/>
            <person name="Rivas-Marin E."/>
            <person name="Kohn T."/>
            <person name="Peeters S.H."/>
            <person name="Heuer A."/>
            <person name="Rast P."/>
            <person name="Oberbeckmann S."/>
            <person name="Bunk B."/>
            <person name="Jeske O."/>
            <person name="Meyerdierks A."/>
            <person name="Storesund J.E."/>
            <person name="Kallscheuer N."/>
            <person name="Luecker S."/>
            <person name="Lage O.M."/>
            <person name="Pohl T."/>
            <person name="Merkel B.J."/>
            <person name="Hornburger P."/>
            <person name="Mueller R.-W."/>
            <person name="Bruemmer F."/>
            <person name="Labrenz M."/>
            <person name="Spormann A.M."/>
            <person name="Op den Camp H."/>
            <person name="Overmann J."/>
            <person name="Amann R."/>
            <person name="Jetten M.S.M."/>
            <person name="Mascher T."/>
            <person name="Medema M.H."/>
            <person name="Devos D.P."/>
            <person name="Kaster A.-K."/>
            <person name="Ovreas L."/>
            <person name="Rohde M."/>
            <person name="Galperin M.Y."/>
            <person name="Jogler C."/>
        </authorList>
    </citation>
    <scope>NUCLEOTIDE SEQUENCE [LARGE SCALE GENOMIC DNA]</scope>
    <source>
        <strain evidence="1 2">Pla85_3_4</strain>
    </source>
</reference>
<organism evidence="1 2">
    <name type="scientific">Lignipirellula cremea</name>
    <dbReference type="NCBI Taxonomy" id="2528010"/>
    <lineage>
        <taxon>Bacteria</taxon>
        <taxon>Pseudomonadati</taxon>
        <taxon>Planctomycetota</taxon>
        <taxon>Planctomycetia</taxon>
        <taxon>Pirellulales</taxon>
        <taxon>Pirellulaceae</taxon>
        <taxon>Lignipirellula</taxon>
    </lineage>
</organism>
<name>A0A518DMN6_9BACT</name>
<evidence type="ECO:0000313" key="1">
    <source>
        <dbReference type="EMBL" id="QDU93107.1"/>
    </source>
</evidence>
<accession>A0A518DMN6</accession>
<keyword evidence="1" id="KW-0489">Methyltransferase</keyword>